<dbReference type="PRINTS" id="PR00081">
    <property type="entry name" value="GDHRDH"/>
</dbReference>
<evidence type="ECO:0000313" key="3">
    <source>
        <dbReference type="EMBL" id="MFD0925002.1"/>
    </source>
</evidence>
<sequence>MGTFAVTGSASGMGAAVTARLTADGHRVVGVDRKAADVVADLSTAAGRADATREVLDRVDGHLDGAVMAAGLGPTPGGERLVATVNVLGVIELLTGWRPALEAAGGKAVVLGSNSSTTTPLVPRVAVRRLIAGDVDGAVRVLRRFGPASPAFTYAASKIAVTRWARRTAVTPSWAGAGVNLNILAPGAVMTPLLRSQLEGRNAGQVRQFPIPTRHYGTPETMAAWIAMMLGPAAVDMAGSMVVVDGGTDAHFRSEHWPAPVPLRALARYGVRFLRHDAHVRPEEDPREVDTITR</sequence>
<organism evidence="3 4">
    <name type="scientific">Williamsia deligens</name>
    <dbReference type="NCBI Taxonomy" id="321325"/>
    <lineage>
        <taxon>Bacteria</taxon>
        <taxon>Bacillati</taxon>
        <taxon>Actinomycetota</taxon>
        <taxon>Actinomycetes</taxon>
        <taxon>Mycobacteriales</taxon>
        <taxon>Nocardiaceae</taxon>
        <taxon>Williamsia</taxon>
    </lineage>
</organism>
<proteinExistence type="inferred from homology"/>
<dbReference type="SUPFAM" id="SSF51735">
    <property type="entry name" value="NAD(P)-binding Rossmann-fold domains"/>
    <property type="match status" value="1"/>
</dbReference>
<reference evidence="4" key="1">
    <citation type="journal article" date="2019" name="Int. J. Syst. Evol. Microbiol.">
        <title>The Global Catalogue of Microorganisms (GCM) 10K type strain sequencing project: providing services to taxonomists for standard genome sequencing and annotation.</title>
        <authorList>
            <consortium name="The Broad Institute Genomics Platform"/>
            <consortium name="The Broad Institute Genome Sequencing Center for Infectious Disease"/>
            <person name="Wu L."/>
            <person name="Ma J."/>
        </authorList>
    </citation>
    <scope>NUCLEOTIDE SEQUENCE [LARGE SCALE GENOMIC DNA]</scope>
    <source>
        <strain evidence="4">CCUG 50873</strain>
    </source>
</reference>
<keyword evidence="2" id="KW-0560">Oxidoreductase</keyword>
<dbReference type="Pfam" id="PF13561">
    <property type="entry name" value="adh_short_C2"/>
    <property type="match status" value="1"/>
</dbReference>
<gene>
    <name evidence="3" type="ORF">ACFQ04_04555</name>
</gene>
<accession>A0ABW3G818</accession>
<comment type="caution">
    <text evidence="3">The sequence shown here is derived from an EMBL/GenBank/DDBJ whole genome shotgun (WGS) entry which is preliminary data.</text>
</comment>
<dbReference type="Gene3D" id="3.40.50.720">
    <property type="entry name" value="NAD(P)-binding Rossmann-like Domain"/>
    <property type="match status" value="1"/>
</dbReference>
<keyword evidence="4" id="KW-1185">Reference proteome</keyword>
<comment type="similarity">
    <text evidence="1">Belongs to the short-chain dehydrogenases/reductases (SDR) family.</text>
</comment>
<dbReference type="InterPro" id="IPR002347">
    <property type="entry name" value="SDR_fam"/>
</dbReference>
<evidence type="ECO:0000313" key="4">
    <source>
        <dbReference type="Proteomes" id="UP001597068"/>
    </source>
</evidence>
<dbReference type="RefSeq" id="WP_253647959.1">
    <property type="nucleotide sequence ID" value="NZ_BAAAMO010000002.1"/>
</dbReference>
<evidence type="ECO:0000256" key="2">
    <source>
        <dbReference type="ARBA" id="ARBA00023002"/>
    </source>
</evidence>
<dbReference type="Proteomes" id="UP001597068">
    <property type="component" value="Unassembled WGS sequence"/>
</dbReference>
<dbReference type="InterPro" id="IPR036291">
    <property type="entry name" value="NAD(P)-bd_dom_sf"/>
</dbReference>
<name>A0ABW3G818_9NOCA</name>
<dbReference type="PANTHER" id="PTHR43008">
    <property type="entry name" value="BENZIL REDUCTASE"/>
    <property type="match status" value="1"/>
</dbReference>
<dbReference type="EMBL" id="JBHTIL010000001">
    <property type="protein sequence ID" value="MFD0925002.1"/>
    <property type="molecule type" value="Genomic_DNA"/>
</dbReference>
<evidence type="ECO:0000256" key="1">
    <source>
        <dbReference type="ARBA" id="ARBA00006484"/>
    </source>
</evidence>
<dbReference type="PANTHER" id="PTHR43008:SF4">
    <property type="entry name" value="CHAIN DEHYDROGENASE, PUTATIVE (AFU_ORTHOLOGUE AFUA_4G08710)-RELATED"/>
    <property type="match status" value="1"/>
</dbReference>
<protein>
    <submittedName>
        <fullName evidence="3">SDR family oxidoreductase</fullName>
    </submittedName>
</protein>